<name>A0ABU2N7T7_9PSEU</name>
<feature type="transmembrane region" description="Helical" evidence="1">
    <location>
        <begin position="185"/>
        <end position="203"/>
    </location>
</feature>
<evidence type="ECO:0000259" key="2">
    <source>
        <dbReference type="Pfam" id="PF02517"/>
    </source>
</evidence>
<dbReference type="PANTHER" id="PTHR35797">
    <property type="entry name" value="PROTEASE-RELATED"/>
    <property type="match status" value="1"/>
</dbReference>
<evidence type="ECO:0000256" key="1">
    <source>
        <dbReference type="SAM" id="Phobius"/>
    </source>
</evidence>
<keyword evidence="3" id="KW-0378">Hydrolase</keyword>
<keyword evidence="1" id="KW-1133">Transmembrane helix</keyword>
<feature type="transmembrane region" description="Helical" evidence="1">
    <location>
        <begin position="236"/>
        <end position="256"/>
    </location>
</feature>
<evidence type="ECO:0000313" key="3">
    <source>
        <dbReference type="EMBL" id="MDT0349801.1"/>
    </source>
</evidence>
<comment type="caution">
    <text evidence="3">The sequence shown here is derived from an EMBL/GenBank/DDBJ whole genome shotgun (WGS) entry which is preliminary data.</text>
</comment>
<dbReference type="EC" id="3.4.-.-" evidence="3"/>
<dbReference type="GO" id="GO:0016787">
    <property type="term" value="F:hydrolase activity"/>
    <property type="evidence" value="ECO:0007669"/>
    <property type="project" value="UniProtKB-KW"/>
</dbReference>
<keyword evidence="1" id="KW-0472">Membrane</keyword>
<dbReference type="Proteomes" id="UP001183202">
    <property type="component" value="Unassembled WGS sequence"/>
</dbReference>
<dbReference type="RefSeq" id="WP_311555834.1">
    <property type="nucleotide sequence ID" value="NZ_JAVREJ010000005.1"/>
</dbReference>
<dbReference type="EMBL" id="JAVREJ010000005">
    <property type="protein sequence ID" value="MDT0349801.1"/>
    <property type="molecule type" value="Genomic_DNA"/>
</dbReference>
<dbReference type="PANTHER" id="PTHR35797:SF1">
    <property type="entry name" value="PROTEASE"/>
    <property type="match status" value="1"/>
</dbReference>
<organism evidence="3 4">
    <name type="scientific">Pseudonocardia charpentierae</name>
    <dbReference type="NCBI Taxonomy" id="3075545"/>
    <lineage>
        <taxon>Bacteria</taxon>
        <taxon>Bacillati</taxon>
        <taxon>Actinomycetota</taxon>
        <taxon>Actinomycetes</taxon>
        <taxon>Pseudonocardiales</taxon>
        <taxon>Pseudonocardiaceae</taxon>
        <taxon>Pseudonocardia</taxon>
    </lineage>
</organism>
<reference evidence="4" key="1">
    <citation type="submission" date="2023-07" db="EMBL/GenBank/DDBJ databases">
        <title>30 novel species of actinomycetes from the DSMZ collection.</title>
        <authorList>
            <person name="Nouioui I."/>
        </authorList>
    </citation>
    <scope>NUCLEOTIDE SEQUENCE [LARGE SCALE GENOMIC DNA]</scope>
    <source>
        <strain evidence="4">DSM 45834</strain>
    </source>
</reference>
<feature type="domain" description="CAAX prenyl protease 2/Lysostaphin resistance protein A-like" evidence="2">
    <location>
        <begin position="120"/>
        <end position="221"/>
    </location>
</feature>
<proteinExistence type="predicted"/>
<feature type="transmembrane region" description="Helical" evidence="1">
    <location>
        <begin position="44"/>
        <end position="61"/>
    </location>
</feature>
<dbReference type="InterPro" id="IPR003675">
    <property type="entry name" value="Rce1/LyrA-like_dom"/>
</dbReference>
<dbReference type="Pfam" id="PF02517">
    <property type="entry name" value="Rce1-like"/>
    <property type="match status" value="1"/>
</dbReference>
<feature type="transmembrane region" description="Helical" evidence="1">
    <location>
        <begin position="12"/>
        <end position="32"/>
    </location>
</feature>
<evidence type="ECO:0000313" key="4">
    <source>
        <dbReference type="Proteomes" id="UP001183202"/>
    </source>
</evidence>
<accession>A0ABU2N7T7</accession>
<sequence>MSEGLETSRRWTTRRQLVAFVVVALAASWWPWPLTLLNPDSAPLLPIGPTLAAVILTAVACGRRDVKALLLQLVRWRVRPVWYAVALLGPIAMIGLSVLLNRALGAPLAGPVTFPPWSLLPMLFLVRTVVGGPLGEELGWRGFLLPRLLPRFRPVVASLLIAPVWFLFHLPAFVAGPSTAQRPPLLFLLWIVPLSLLHTWLYLRTHCSVLLVTLFHGTVDTASSVLFPLFTGAAYTQLWAMAVVVAAVWAAGTVALDPIMRPVIPRTR</sequence>
<keyword evidence="4" id="KW-1185">Reference proteome</keyword>
<feature type="transmembrane region" description="Helical" evidence="1">
    <location>
        <begin position="81"/>
        <end position="104"/>
    </location>
</feature>
<keyword evidence="1" id="KW-0812">Transmembrane</keyword>
<feature type="transmembrane region" description="Helical" evidence="1">
    <location>
        <begin position="116"/>
        <end position="134"/>
    </location>
</feature>
<protein>
    <submittedName>
        <fullName evidence="3">CPBP family intramembrane glutamic endopeptidase</fullName>
        <ecNumber evidence="3">3.4.-.-</ecNumber>
    </submittedName>
</protein>
<dbReference type="InterPro" id="IPR042150">
    <property type="entry name" value="MmRce1-like"/>
</dbReference>
<feature type="transmembrane region" description="Helical" evidence="1">
    <location>
        <begin position="155"/>
        <end position="173"/>
    </location>
</feature>
<gene>
    <name evidence="3" type="ORF">RM445_09740</name>
</gene>
<feature type="transmembrane region" description="Helical" evidence="1">
    <location>
        <begin position="210"/>
        <end position="230"/>
    </location>
</feature>